<reference evidence="1" key="1">
    <citation type="submission" date="2006-10" db="EMBL/GenBank/DDBJ databases">
        <title>Complete sequence of Solibacter usitatus Ellin6076.</title>
        <authorList>
            <consortium name="US DOE Joint Genome Institute"/>
            <person name="Copeland A."/>
            <person name="Lucas S."/>
            <person name="Lapidus A."/>
            <person name="Barry K."/>
            <person name="Detter J.C."/>
            <person name="Glavina del Rio T."/>
            <person name="Hammon N."/>
            <person name="Israni S."/>
            <person name="Dalin E."/>
            <person name="Tice H."/>
            <person name="Pitluck S."/>
            <person name="Thompson L.S."/>
            <person name="Brettin T."/>
            <person name="Bruce D."/>
            <person name="Han C."/>
            <person name="Tapia R."/>
            <person name="Gilna P."/>
            <person name="Schmutz J."/>
            <person name="Larimer F."/>
            <person name="Land M."/>
            <person name="Hauser L."/>
            <person name="Kyrpides N."/>
            <person name="Mikhailova N."/>
            <person name="Janssen P.H."/>
            <person name="Kuske C.R."/>
            <person name="Richardson P."/>
        </authorList>
    </citation>
    <scope>NUCLEOTIDE SEQUENCE</scope>
    <source>
        <strain evidence="1">Ellin6076</strain>
    </source>
</reference>
<dbReference type="AlphaFoldDB" id="Q01QV7"/>
<evidence type="ECO:0000313" key="1">
    <source>
        <dbReference type="EMBL" id="ABJ87963.1"/>
    </source>
</evidence>
<dbReference type="KEGG" id="sus:Acid_7050"/>
<sequence precursor="true">MSLALLISALACAAVLVGLVLALRNLACAESALPVTAEWINELSTERYLPLARLLDVTEIDFLRGQPGFRPEIESRLRTQRCQIFRGYLRCLNQDFQRVTTALKIVMAQSELDRPDLAAALVHHQVQFALGMQVVRARLFLYQRGIGRVDVSSLLRTFDLTRIELGSLVPAAEIGA</sequence>
<name>Q01QV7_SOLUE</name>
<dbReference type="eggNOG" id="ENOG502ZN7C">
    <property type="taxonomic scope" value="Bacteria"/>
</dbReference>
<protein>
    <submittedName>
        <fullName evidence="1">Uncharacterized protein</fullName>
    </submittedName>
</protein>
<dbReference type="InParanoid" id="Q01QV7"/>
<gene>
    <name evidence="1" type="ordered locus">Acid_7050</name>
</gene>
<dbReference type="OrthoDB" id="129625at2"/>
<dbReference type="EMBL" id="CP000473">
    <property type="protein sequence ID" value="ABJ87963.1"/>
    <property type="molecule type" value="Genomic_DNA"/>
</dbReference>
<proteinExistence type="predicted"/>
<organism evidence="1">
    <name type="scientific">Solibacter usitatus (strain Ellin6076)</name>
    <dbReference type="NCBI Taxonomy" id="234267"/>
    <lineage>
        <taxon>Bacteria</taxon>
        <taxon>Pseudomonadati</taxon>
        <taxon>Acidobacteriota</taxon>
        <taxon>Terriglobia</taxon>
        <taxon>Bryobacterales</taxon>
        <taxon>Solibacteraceae</taxon>
        <taxon>Candidatus Solibacter</taxon>
    </lineage>
</organism>
<accession>Q01QV7</accession>
<dbReference type="HOGENOM" id="CLU_130975_0_0_0"/>